<evidence type="ECO:0000256" key="3">
    <source>
        <dbReference type="ARBA" id="ARBA00023118"/>
    </source>
</evidence>
<dbReference type="Proteomes" id="UP001501207">
    <property type="component" value="Unassembled WGS sequence"/>
</dbReference>
<dbReference type="PANTHER" id="PTHR36984:SF1">
    <property type="entry name" value="CRISPR-ASSOCIATED ENDORIBONUCLEASE CAS6 1"/>
    <property type="match status" value="1"/>
</dbReference>
<dbReference type="CDD" id="cd21140">
    <property type="entry name" value="Cas6_I-like"/>
    <property type="match status" value="1"/>
</dbReference>
<organism evidence="5 6">
    <name type="scientific">Compostibacter hankyongensis</name>
    <dbReference type="NCBI Taxonomy" id="1007089"/>
    <lineage>
        <taxon>Bacteria</taxon>
        <taxon>Pseudomonadati</taxon>
        <taxon>Bacteroidota</taxon>
        <taxon>Chitinophagia</taxon>
        <taxon>Chitinophagales</taxon>
        <taxon>Chitinophagaceae</taxon>
        <taxon>Compostibacter</taxon>
    </lineage>
</organism>
<dbReference type="PIRSF" id="PIRSF005054">
    <property type="entry name" value="PF1131"/>
    <property type="match status" value="1"/>
</dbReference>
<dbReference type="Pfam" id="PF01881">
    <property type="entry name" value="Cas_Cas6_C"/>
    <property type="match status" value="1"/>
</dbReference>
<evidence type="ECO:0000313" key="5">
    <source>
        <dbReference type="EMBL" id="GAA4317889.1"/>
    </source>
</evidence>
<keyword evidence="3" id="KW-0051">Antiviral defense</keyword>
<proteinExistence type="inferred from homology"/>
<sequence>MRFNLTLNTQENNSLLPANYQYPLSAAIYRIIQRGDAAYASFLHDKGYQQAGSLKAFKLFTFSSLKIPFKIEGDRFRLLSDRAELVVCFHLPEAAEHFIKGLFQSQTIEIADKKSRVCFIVEQVQALPSPCPSLKETDTAHCLLHPLSPVVCGLKNDRGYYDFLSPEHPDFVQLLLYNWKEKYKTVYGSESADAVFANAGMEVVFCKKPPKSRLITIKSGTPEETKIRGFVNFGLRVQGTAEALELLLNGGAGLYNSLGMGCIGVVKSIHNVQ</sequence>
<keyword evidence="2" id="KW-0694">RNA-binding</keyword>
<evidence type="ECO:0000256" key="2">
    <source>
        <dbReference type="ARBA" id="ARBA00022884"/>
    </source>
</evidence>
<dbReference type="Gene3D" id="3.30.70.1890">
    <property type="match status" value="1"/>
</dbReference>
<dbReference type="PANTHER" id="PTHR36984">
    <property type="entry name" value="CRISPR-ASSOCIATED ENDORIBONUCLEASE CAS6 1"/>
    <property type="match status" value="1"/>
</dbReference>
<accession>A0ABP8G5J0</accession>
<dbReference type="Pfam" id="PF21350">
    <property type="entry name" value="Cas6_I-A"/>
    <property type="match status" value="1"/>
</dbReference>
<dbReference type="RefSeq" id="WP_344980852.1">
    <property type="nucleotide sequence ID" value="NZ_BAABFN010000020.1"/>
</dbReference>
<dbReference type="InterPro" id="IPR045747">
    <property type="entry name" value="CRISPR-assoc_prot_Cas6_N_sf"/>
</dbReference>
<dbReference type="InterPro" id="IPR049435">
    <property type="entry name" value="Cas_Cas6_C"/>
</dbReference>
<feature type="domain" description="CRISPR associated protein Cas6 C-terminal" evidence="4">
    <location>
        <begin position="139"/>
        <end position="263"/>
    </location>
</feature>
<evidence type="ECO:0000313" key="6">
    <source>
        <dbReference type="Proteomes" id="UP001501207"/>
    </source>
</evidence>
<dbReference type="InterPro" id="IPR010156">
    <property type="entry name" value="CRISPR-assoc_prot_Cas6"/>
</dbReference>
<protein>
    <recommendedName>
        <fullName evidence="4">CRISPR associated protein Cas6 C-terminal domain-containing protein</fullName>
    </recommendedName>
</protein>
<dbReference type="Gene3D" id="3.30.70.1900">
    <property type="match status" value="1"/>
</dbReference>
<dbReference type="NCBIfam" id="TIGR01877">
    <property type="entry name" value="cas_cas6"/>
    <property type="match status" value="1"/>
</dbReference>
<keyword evidence="6" id="KW-1185">Reference proteome</keyword>
<comment type="similarity">
    <text evidence="1">Belongs to the CRISPR-associated protein Cas6/Cse3/CasE family.</text>
</comment>
<reference evidence="6" key="1">
    <citation type="journal article" date="2019" name="Int. J. Syst. Evol. Microbiol.">
        <title>The Global Catalogue of Microorganisms (GCM) 10K type strain sequencing project: providing services to taxonomists for standard genome sequencing and annotation.</title>
        <authorList>
            <consortium name="The Broad Institute Genomics Platform"/>
            <consortium name="The Broad Institute Genome Sequencing Center for Infectious Disease"/>
            <person name="Wu L."/>
            <person name="Ma J."/>
        </authorList>
    </citation>
    <scope>NUCLEOTIDE SEQUENCE [LARGE SCALE GENOMIC DNA]</scope>
    <source>
        <strain evidence="6">JCM 17664</strain>
    </source>
</reference>
<evidence type="ECO:0000259" key="4">
    <source>
        <dbReference type="Pfam" id="PF01881"/>
    </source>
</evidence>
<comment type="caution">
    <text evidence="5">The sequence shown here is derived from an EMBL/GenBank/DDBJ whole genome shotgun (WGS) entry which is preliminary data.</text>
</comment>
<dbReference type="EMBL" id="BAABFN010000020">
    <property type="protein sequence ID" value="GAA4317889.1"/>
    <property type="molecule type" value="Genomic_DNA"/>
</dbReference>
<name>A0ABP8G5J0_9BACT</name>
<evidence type="ECO:0000256" key="1">
    <source>
        <dbReference type="ARBA" id="ARBA00005937"/>
    </source>
</evidence>
<gene>
    <name evidence="5" type="ORF">GCM10023143_30250</name>
</gene>